<evidence type="ECO:0000313" key="11">
    <source>
        <dbReference type="Proteomes" id="UP000544872"/>
    </source>
</evidence>
<name>A0A7X0DM42_NOVIT</name>
<evidence type="ECO:0000256" key="1">
    <source>
        <dbReference type="ARBA" id="ARBA00004651"/>
    </source>
</evidence>
<dbReference type="GO" id="GO:0005886">
    <property type="term" value="C:plasma membrane"/>
    <property type="evidence" value="ECO:0007669"/>
    <property type="project" value="UniProtKB-SubCell"/>
</dbReference>
<feature type="transmembrane region" description="Helical" evidence="8">
    <location>
        <begin position="78"/>
        <end position="97"/>
    </location>
</feature>
<dbReference type="CDD" id="cd17320">
    <property type="entry name" value="MFS_MdfA_MDR_like"/>
    <property type="match status" value="1"/>
</dbReference>
<dbReference type="RefSeq" id="WP_184262529.1">
    <property type="nucleotide sequence ID" value="NZ_JACIIX010000003.1"/>
</dbReference>
<dbReference type="EMBL" id="JACIIX010000003">
    <property type="protein sequence ID" value="MBB6209899.1"/>
    <property type="molecule type" value="Genomic_DNA"/>
</dbReference>
<comment type="subcellular location">
    <subcellularLocation>
        <location evidence="8">Cell inner membrane</location>
        <topology evidence="8">Multi-pass membrane protein</topology>
    </subcellularLocation>
    <subcellularLocation>
        <location evidence="1">Cell membrane</location>
        <topology evidence="1">Multi-pass membrane protein</topology>
    </subcellularLocation>
</comment>
<evidence type="ECO:0000256" key="7">
    <source>
        <dbReference type="ARBA" id="ARBA00023136"/>
    </source>
</evidence>
<evidence type="ECO:0000256" key="3">
    <source>
        <dbReference type="ARBA" id="ARBA00022448"/>
    </source>
</evidence>
<dbReference type="GO" id="GO:0015385">
    <property type="term" value="F:sodium:proton antiporter activity"/>
    <property type="evidence" value="ECO:0007669"/>
    <property type="project" value="TreeGrafter"/>
</dbReference>
<feature type="transmembrane region" description="Helical" evidence="8">
    <location>
        <begin position="164"/>
        <end position="186"/>
    </location>
</feature>
<dbReference type="PRINTS" id="PR01036">
    <property type="entry name" value="TCRTETB"/>
</dbReference>
<keyword evidence="5 8" id="KW-0812">Transmembrane</keyword>
<dbReference type="Gene3D" id="1.20.1720.10">
    <property type="entry name" value="Multidrug resistance protein D"/>
    <property type="match status" value="1"/>
</dbReference>
<dbReference type="InterPro" id="IPR011701">
    <property type="entry name" value="MFS"/>
</dbReference>
<comment type="caution">
    <text evidence="8">Lacks conserved residue(s) required for the propagation of feature annotation.</text>
</comment>
<keyword evidence="7 8" id="KW-0472">Membrane</keyword>
<reference evidence="10 11" key="1">
    <citation type="submission" date="2020-08" db="EMBL/GenBank/DDBJ databases">
        <title>Genomic Encyclopedia of Type Strains, Phase IV (KMG-IV): sequencing the most valuable type-strain genomes for metagenomic binning, comparative biology and taxonomic classification.</title>
        <authorList>
            <person name="Goeker M."/>
        </authorList>
    </citation>
    <scope>NUCLEOTIDE SEQUENCE [LARGE SCALE GENOMIC DNA]</scope>
    <source>
        <strain evidence="10 11">DSM 11590</strain>
    </source>
</reference>
<keyword evidence="8" id="KW-0997">Cell inner membrane</keyword>
<keyword evidence="4" id="KW-1003">Cell membrane</keyword>
<feature type="transmembrane region" description="Helical" evidence="8">
    <location>
        <begin position="311"/>
        <end position="334"/>
    </location>
</feature>
<keyword evidence="3 8" id="KW-0813">Transport</keyword>
<dbReference type="SUPFAM" id="SSF103473">
    <property type="entry name" value="MFS general substrate transporter"/>
    <property type="match status" value="1"/>
</dbReference>
<feature type="transmembrane region" description="Helical" evidence="8">
    <location>
        <begin position="346"/>
        <end position="365"/>
    </location>
</feature>
<evidence type="ECO:0000256" key="4">
    <source>
        <dbReference type="ARBA" id="ARBA00022475"/>
    </source>
</evidence>
<organism evidence="10 11">
    <name type="scientific">Novispirillum itersonii</name>
    <name type="common">Aquaspirillum itersonii</name>
    <dbReference type="NCBI Taxonomy" id="189"/>
    <lineage>
        <taxon>Bacteria</taxon>
        <taxon>Pseudomonadati</taxon>
        <taxon>Pseudomonadota</taxon>
        <taxon>Alphaproteobacteria</taxon>
        <taxon>Rhodospirillales</taxon>
        <taxon>Novispirillaceae</taxon>
        <taxon>Novispirillum</taxon>
    </lineage>
</organism>
<dbReference type="InterPro" id="IPR004812">
    <property type="entry name" value="Efflux_drug-R_Bcr/CmlA"/>
</dbReference>
<feature type="transmembrane region" description="Helical" evidence="8">
    <location>
        <begin position="51"/>
        <end position="69"/>
    </location>
</feature>
<dbReference type="PANTHER" id="PTHR23502:SF132">
    <property type="entry name" value="POLYAMINE TRANSPORTER 2-RELATED"/>
    <property type="match status" value="1"/>
</dbReference>
<dbReference type="Pfam" id="PF07690">
    <property type="entry name" value="MFS_1"/>
    <property type="match status" value="1"/>
</dbReference>
<dbReference type="Proteomes" id="UP000544872">
    <property type="component" value="Unassembled WGS sequence"/>
</dbReference>
<accession>A0A7X0DM42</accession>
<feature type="transmembrane region" description="Helical" evidence="8">
    <location>
        <begin position="254"/>
        <end position="271"/>
    </location>
</feature>
<dbReference type="PANTHER" id="PTHR23502">
    <property type="entry name" value="MAJOR FACILITATOR SUPERFAMILY"/>
    <property type="match status" value="1"/>
</dbReference>
<evidence type="ECO:0000256" key="5">
    <source>
        <dbReference type="ARBA" id="ARBA00022692"/>
    </source>
</evidence>
<comment type="similarity">
    <text evidence="2 8">Belongs to the major facilitator superfamily. Bcr/CmlA family.</text>
</comment>
<dbReference type="NCBIfam" id="TIGR00710">
    <property type="entry name" value="efflux_Bcr_CflA"/>
    <property type="match status" value="1"/>
</dbReference>
<feature type="transmembrane region" description="Helical" evidence="8">
    <location>
        <begin position="371"/>
        <end position="392"/>
    </location>
</feature>
<feature type="transmembrane region" description="Helical" evidence="8">
    <location>
        <begin position="103"/>
        <end position="124"/>
    </location>
</feature>
<dbReference type="GO" id="GO:0042910">
    <property type="term" value="F:xenobiotic transmembrane transporter activity"/>
    <property type="evidence" value="ECO:0007669"/>
    <property type="project" value="InterPro"/>
</dbReference>
<feature type="transmembrane region" description="Helical" evidence="8">
    <location>
        <begin position="215"/>
        <end position="242"/>
    </location>
</feature>
<feature type="transmembrane region" description="Helical" evidence="8">
    <location>
        <begin position="136"/>
        <end position="158"/>
    </location>
</feature>
<evidence type="ECO:0000256" key="2">
    <source>
        <dbReference type="ARBA" id="ARBA00006236"/>
    </source>
</evidence>
<dbReference type="InterPro" id="IPR036259">
    <property type="entry name" value="MFS_trans_sf"/>
</dbReference>
<evidence type="ECO:0000259" key="9">
    <source>
        <dbReference type="PROSITE" id="PS50850"/>
    </source>
</evidence>
<keyword evidence="11" id="KW-1185">Reference proteome</keyword>
<evidence type="ECO:0000256" key="6">
    <source>
        <dbReference type="ARBA" id="ARBA00022989"/>
    </source>
</evidence>
<protein>
    <recommendedName>
        <fullName evidence="8">Bcr/CflA family efflux transporter</fullName>
    </recommendedName>
</protein>
<evidence type="ECO:0000313" key="10">
    <source>
        <dbReference type="EMBL" id="MBB6209899.1"/>
    </source>
</evidence>
<gene>
    <name evidence="10" type="ORF">FHS48_001307</name>
</gene>
<dbReference type="FunFam" id="1.20.1720.10:FF:000005">
    <property type="entry name" value="Bcr/CflA family efflux transporter"/>
    <property type="match status" value="1"/>
</dbReference>
<dbReference type="InterPro" id="IPR020846">
    <property type="entry name" value="MFS_dom"/>
</dbReference>
<dbReference type="GO" id="GO:1990961">
    <property type="term" value="P:xenobiotic detoxification by transmembrane export across the plasma membrane"/>
    <property type="evidence" value="ECO:0007669"/>
    <property type="project" value="InterPro"/>
</dbReference>
<keyword evidence="6 8" id="KW-1133">Transmembrane helix</keyword>
<proteinExistence type="inferred from homology"/>
<sequence>MFVKPDPRTPTVAVLLTFLVAFGPVSTDLYLPSLPDMTRAFGTTVSQVQMTLSAFTLGFACGMLIYGPLSDRFGRRPVIIGGIILYLLASVACLLAPTIDALILARFAQAFGACAGPVLGRAIVRDVYHRDEAARMMSYMASAMALAPAVGPIIGGWLHGSFGWRSNFVALVVFGVCVLAATLLLLRETNAHMDPQATRPGRLLRTYGNLLKSPVFMGYTLTVGFGFGGLFSFISGSSFVIIDVLGIDSAHFGFAFACVVVGYISGGFLAARLTGRYGLDRVLGFGTLGIGAAGLLTAGVALAGIQTPVGVIAPISLYFFFCALTLPNGTAGAIAPFPKIAGSVSALLGFLQMGCGAIAGYLVGLLHNGTTLPMCLSIGIMGVLSMATYWILARSARKNTL</sequence>
<feature type="transmembrane region" description="Helical" evidence="8">
    <location>
        <begin position="283"/>
        <end position="305"/>
    </location>
</feature>
<comment type="caution">
    <text evidence="10">The sequence shown here is derived from an EMBL/GenBank/DDBJ whole genome shotgun (WGS) entry which is preliminary data.</text>
</comment>
<evidence type="ECO:0000256" key="8">
    <source>
        <dbReference type="RuleBase" id="RU365088"/>
    </source>
</evidence>
<dbReference type="PROSITE" id="PS50850">
    <property type="entry name" value="MFS"/>
    <property type="match status" value="1"/>
</dbReference>
<dbReference type="AlphaFoldDB" id="A0A7X0DM42"/>
<feature type="domain" description="Major facilitator superfamily (MFS) profile" evidence="9">
    <location>
        <begin position="9"/>
        <end position="397"/>
    </location>
</feature>